<evidence type="ECO:0000256" key="1">
    <source>
        <dbReference type="ARBA" id="ARBA00004496"/>
    </source>
</evidence>
<comment type="subunit">
    <text evidence="2">Homotetramer.</text>
</comment>
<evidence type="ECO:0000313" key="8">
    <source>
        <dbReference type="Proteomes" id="UP000318416"/>
    </source>
</evidence>
<dbReference type="EMBL" id="VIVR01000001">
    <property type="protein sequence ID" value="TWE17416.1"/>
    <property type="molecule type" value="Genomic_DNA"/>
</dbReference>
<evidence type="ECO:0000256" key="3">
    <source>
        <dbReference type="ARBA" id="ARBA00022490"/>
    </source>
</evidence>
<dbReference type="InterPro" id="IPR051603">
    <property type="entry name" value="Zinc-ADH_QOR/CCCR"/>
</dbReference>
<reference evidence="7 8" key="1">
    <citation type="submission" date="2019-06" db="EMBL/GenBank/DDBJ databases">
        <title>Sequencing the genomes of 1000 actinobacteria strains.</title>
        <authorList>
            <person name="Klenk H.-P."/>
        </authorList>
    </citation>
    <scope>NUCLEOTIDE SEQUENCE [LARGE SCALE GENOMIC DNA]</scope>
    <source>
        <strain evidence="7 8">DSM 41649</strain>
    </source>
</reference>
<keyword evidence="3" id="KW-0963">Cytoplasm</keyword>
<keyword evidence="4" id="KW-0521">NADP</keyword>
<dbReference type="SUPFAM" id="SSF51735">
    <property type="entry name" value="NAD(P)-binding Rossmann-fold domains"/>
    <property type="match status" value="1"/>
</dbReference>
<accession>A0A561EP73</accession>
<dbReference type="SUPFAM" id="SSF50129">
    <property type="entry name" value="GroES-like"/>
    <property type="match status" value="1"/>
</dbReference>
<dbReference type="PROSITE" id="PS01162">
    <property type="entry name" value="QOR_ZETA_CRYSTAL"/>
    <property type="match status" value="1"/>
</dbReference>
<dbReference type="AlphaFoldDB" id="A0A561EP73"/>
<dbReference type="SMART" id="SM00829">
    <property type="entry name" value="PKS_ER"/>
    <property type="match status" value="1"/>
</dbReference>
<dbReference type="PANTHER" id="PTHR44154:SF1">
    <property type="entry name" value="QUINONE OXIDOREDUCTASE"/>
    <property type="match status" value="1"/>
</dbReference>
<dbReference type="Gene3D" id="3.90.180.10">
    <property type="entry name" value="Medium-chain alcohol dehydrogenases, catalytic domain"/>
    <property type="match status" value="1"/>
</dbReference>
<dbReference type="CDD" id="cd05289">
    <property type="entry name" value="MDR_like_2"/>
    <property type="match status" value="1"/>
</dbReference>
<dbReference type="InterPro" id="IPR002364">
    <property type="entry name" value="Quin_OxRdtase/zeta-crystal_CS"/>
</dbReference>
<dbReference type="GO" id="GO:0003723">
    <property type="term" value="F:RNA binding"/>
    <property type="evidence" value="ECO:0007669"/>
    <property type="project" value="UniProtKB-KW"/>
</dbReference>
<evidence type="ECO:0000256" key="5">
    <source>
        <dbReference type="ARBA" id="ARBA00022884"/>
    </source>
</evidence>
<feature type="domain" description="Enoyl reductase (ER)" evidence="6">
    <location>
        <begin position="10"/>
        <end position="300"/>
    </location>
</feature>
<comment type="caution">
    <text evidence="7">The sequence shown here is derived from an EMBL/GenBank/DDBJ whole genome shotgun (WGS) entry which is preliminary data.</text>
</comment>
<evidence type="ECO:0000256" key="2">
    <source>
        <dbReference type="ARBA" id="ARBA00011881"/>
    </source>
</evidence>
<keyword evidence="5" id="KW-0694">RNA-binding</keyword>
<dbReference type="Pfam" id="PF08240">
    <property type="entry name" value="ADH_N"/>
    <property type="match status" value="1"/>
</dbReference>
<dbReference type="InterPro" id="IPR011032">
    <property type="entry name" value="GroES-like_sf"/>
</dbReference>
<dbReference type="Gene3D" id="3.40.50.720">
    <property type="entry name" value="NAD(P)-binding Rossmann-like Domain"/>
    <property type="match status" value="1"/>
</dbReference>
<dbReference type="Proteomes" id="UP000318416">
    <property type="component" value="Unassembled WGS sequence"/>
</dbReference>
<protein>
    <submittedName>
        <fullName evidence="7">NADPH:quinone reductase-like Zn-dependent oxidoreductase</fullName>
    </submittedName>
</protein>
<dbReference type="GO" id="GO:0005737">
    <property type="term" value="C:cytoplasm"/>
    <property type="evidence" value="ECO:0007669"/>
    <property type="project" value="UniProtKB-SubCell"/>
</dbReference>
<dbReference type="InterPro" id="IPR036291">
    <property type="entry name" value="NAD(P)-bd_dom_sf"/>
</dbReference>
<dbReference type="InterPro" id="IPR013154">
    <property type="entry name" value="ADH-like_N"/>
</dbReference>
<evidence type="ECO:0000259" key="6">
    <source>
        <dbReference type="SMART" id="SM00829"/>
    </source>
</evidence>
<keyword evidence="8" id="KW-1185">Reference proteome</keyword>
<dbReference type="PANTHER" id="PTHR44154">
    <property type="entry name" value="QUINONE OXIDOREDUCTASE"/>
    <property type="match status" value="1"/>
</dbReference>
<dbReference type="RefSeq" id="WP_145790163.1">
    <property type="nucleotide sequence ID" value="NZ_BAAABR010000059.1"/>
</dbReference>
<sequence>MLASAFSEPGGPDVLHVVELPVPAPGPGEVLVKVLAAGIQPADAAVRSGWSPPGATIVLPAVPGNEFAGVVEQLGAGSFGWEVGDEVLGFRLLGGHAQYITVSGDHLVGKPAAMPWEEAGSLSASGQTAHVALTELKVRSGETVLIHGASGGVGTVAVQLARAWGAKVIGTASERNHDYLRELGAVPVTYGPGLADRVRAVAPDGVDAALDAAGRGALDASVELVAERDRIGTIVDYEAARRLGVRGLRGPRTAARLAELVELWEAGGLQLEIAATFPLARAADAHRLVEAGHVRGKAVITPWVSE</sequence>
<gene>
    <name evidence="7" type="ORF">FB465_2438</name>
</gene>
<organism evidence="7 8">
    <name type="scientific">Kitasatospora atroaurantiaca</name>
    <dbReference type="NCBI Taxonomy" id="285545"/>
    <lineage>
        <taxon>Bacteria</taxon>
        <taxon>Bacillati</taxon>
        <taxon>Actinomycetota</taxon>
        <taxon>Actinomycetes</taxon>
        <taxon>Kitasatosporales</taxon>
        <taxon>Streptomycetaceae</taxon>
        <taxon>Kitasatospora</taxon>
    </lineage>
</organism>
<evidence type="ECO:0000313" key="7">
    <source>
        <dbReference type="EMBL" id="TWE17416.1"/>
    </source>
</evidence>
<evidence type="ECO:0000256" key="4">
    <source>
        <dbReference type="ARBA" id="ARBA00022857"/>
    </source>
</evidence>
<dbReference type="GO" id="GO:0008270">
    <property type="term" value="F:zinc ion binding"/>
    <property type="evidence" value="ECO:0007669"/>
    <property type="project" value="InterPro"/>
</dbReference>
<proteinExistence type="predicted"/>
<dbReference type="InterPro" id="IPR020843">
    <property type="entry name" value="ER"/>
</dbReference>
<dbReference type="GO" id="GO:0016491">
    <property type="term" value="F:oxidoreductase activity"/>
    <property type="evidence" value="ECO:0007669"/>
    <property type="project" value="InterPro"/>
</dbReference>
<name>A0A561EP73_9ACTN</name>
<dbReference type="OrthoDB" id="3727682at2"/>
<dbReference type="Pfam" id="PF13602">
    <property type="entry name" value="ADH_zinc_N_2"/>
    <property type="match status" value="1"/>
</dbReference>
<comment type="subcellular location">
    <subcellularLocation>
        <location evidence="1">Cytoplasm</location>
    </subcellularLocation>
</comment>